<dbReference type="Proteomes" id="UP000036681">
    <property type="component" value="Unplaced"/>
</dbReference>
<sequence>MGWRSEAIFAVFHTRLAALARIFSIIASHEDLQTHTNIAIELATFIAHNVCPVISERLRAIAEGCEMRAEMEDVRSVLFAVVSVATSVLWALLIELQHDANIQTLTSSCEAMIEKIRANAALKIYPVSTATTSRIYCHSAALWENGCGDK</sequence>
<accession>A0A9J2Q206</accession>
<evidence type="ECO:0000313" key="4">
    <source>
        <dbReference type="WBParaSite" id="ALUE_0001562901-mRNA-1"/>
    </source>
</evidence>
<evidence type="ECO:0000313" key="3">
    <source>
        <dbReference type="Proteomes" id="UP000036681"/>
    </source>
</evidence>
<proteinExistence type="predicted"/>
<reference evidence="4" key="1">
    <citation type="submission" date="2023-03" db="UniProtKB">
        <authorList>
            <consortium name="WormBaseParasite"/>
        </authorList>
    </citation>
    <scope>IDENTIFICATION</scope>
</reference>
<organism evidence="3 4">
    <name type="scientific">Ascaris lumbricoides</name>
    <name type="common">Giant roundworm</name>
    <dbReference type="NCBI Taxonomy" id="6252"/>
    <lineage>
        <taxon>Eukaryota</taxon>
        <taxon>Metazoa</taxon>
        <taxon>Ecdysozoa</taxon>
        <taxon>Nematoda</taxon>
        <taxon>Chromadorea</taxon>
        <taxon>Rhabditida</taxon>
        <taxon>Spirurina</taxon>
        <taxon>Ascaridomorpha</taxon>
        <taxon>Ascaridoidea</taxon>
        <taxon>Ascarididae</taxon>
        <taxon>Ascaris</taxon>
    </lineage>
</organism>
<keyword evidence="1" id="KW-0472">Membrane</keyword>
<feature type="signal peptide" evidence="2">
    <location>
        <begin position="1"/>
        <end position="20"/>
    </location>
</feature>
<keyword evidence="1" id="KW-0812">Transmembrane</keyword>
<protein>
    <submittedName>
        <fullName evidence="4">Uncharacterized protein</fullName>
    </submittedName>
</protein>
<keyword evidence="3" id="KW-1185">Reference proteome</keyword>
<name>A0A9J2Q206_ASCLU</name>
<evidence type="ECO:0000256" key="1">
    <source>
        <dbReference type="SAM" id="Phobius"/>
    </source>
</evidence>
<dbReference type="AlphaFoldDB" id="A0A9J2Q206"/>
<keyword evidence="2" id="KW-0732">Signal</keyword>
<dbReference type="WBParaSite" id="ALUE_0001562901-mRNA-1">
    <property type="protein sequence ID" value="ALUE_0001562901-mRNA-1"/>
    <property type="gene ID" value="ALUE_0001562901"/>
</dbReference>
<feature type="transmembrane region" description="Helical" evidence="1">
    <location>
        <begin position="77"/>
        <end position="94"/>
    </location>
</feature>
<evidence type="ECO:0000256" key="2">
    <source>
        <dbReference type="SAM" id="SignalP"/>
    </source>
</evidence>
<keyword evidence="1" id="KW-1133">Transmembrane helix</keyword>
<feature type="chain" id="PRO_5039906573" evidence="2">
    <location>
        <begin position="21"/>
        <end position="150"/>
    </location>
</feature>